<dbReference type="EMBL" id="JAZDUA010001010">
    <property type="protein sequence ID" value="KAK7788588.1"/>
    <property type="molecule type" value="Genomic_DNA"/>
</dbReference>
<reference evidence="1 2" key="1">
    <citation type="submission" date="2024-03" db="EMBL/GenBank/DDBJ databases">
        <title>The genome assembly and annotation of the cricket Gryllus longicercus Weissman &amp; Gray.</title>
        <authorList>
            <person name="Szrajer S."/>
            <person name="Gray D."/>
            <person name="Ylla G."/>
        </authorList>
    </citation>
    <scope>NUCLEOTIDE SEQUENCE [LARGE SCALE GENOMIC DNA]</scope>
    <source>
        <strain evidence="1">DAG 2021-001</strain>
        <tissue evidence="1">Whole body minus gut</tissue>
    </source>
</reference>
<name>A0AAN9YVD7_9ORTH</name>
<protein>
    <submittedName>
        <fullName evidence="1">Uncharacterized protein</fullName>
    </submittedName>
</protein>
<proteinExistence type="predicted"/>
<comment type="caution">
    <text evidence="1">The sequence shown here is derived from an EMBL/GenBank/DDBJ whole genome shotgun (WGS) entry which is preliminary data.</text>
</comment>
<dbReference type="AlphaFoldDB" id="A0AAN9YVD7"/>
<gene>
    <name evidence="1" type="ORF">R5R35_007234</name>
</gene>
<evidence type="ECO:0000313" key="1">
    <source>
        <dbReference type="EMBL" id="KAK7788588.1"/>
    </source>
</evidence>
<sequence>MLPRLERGRGIDSSPPADAAFLFWEPLPQPVGWVFNGSTHAWPPRKATAVSPRRALCPLAFDARRPAVRCAALRCAAPHAGMAPRLFVRPAAARVRARLAAASASIANAASWGCITIELVYTIVHALARSEGK</sequence>
<keyword evidence="2" id="KW-1185">Reference proteome</keyword>
<dbReference type="Proteomes" id="UP001378592">
    <property type="component" value="Unassembled WGS sequence"/>
</dbReference>
<evidence type="ECO:0000313" key="2">
    <source>
        <dbReference type="Proteomes" id="UP001378592"/>
    </source>
</evidence>
<accession>A0AAN9YVD7</accession>
<organism evidence="1 2">
    <name type="scientific">Gryllus longicercus</name>
    <dbReference type="NCBI Taxonomy" id="2509291"/>
    <lineage>
        <taxon>Eukaryota</taxon>
        <taxon>Metazoa</taxon>
        <taxon>Ecdysozoa</taxon>
        <taxon>Arthropoda</taxon>
        <taxon>Hexapoda</taxon>
        <taxon>Insecta</taxon>
        <taxon>Pterygota</taxon>
        <taxon>Neoptera</taxon>
        <taxon>Polyneoptera</taxon>
        <taxon>Orthoptera</taxon>
        <taxon>Ensifera</taxon>
        <taxon>Gryllidea</taxon>
        <taxon>Grylloidea</taxon>
        <taxon>Gryllidae</taxon>
        <taxon>Gryllinae</taxon>
        <taxon>Gryllus</taxon>
    </lineage>
</organism>